<evidence type="ECO:0000313" key="2">
    <source>
        <dbReference type="RefSeq" id="XP_059603750.1"/>
    </source>
</evidence>
<dbReference type="SUPFAM" id="SSF89796">
    <property type="entry name" value="CoA-transferase family III (CaiB/BaiF)"/>
    <property type="match status" value="2"/>
</dbReference>
<dbReference type="AlphaFoldDB" id="A0AAJ8BWW6"/>
<dbReference type="InterPro" id="IPR003673">
    <property type="entry name" value="CoA-Trfase_fam_III"/>
</dbReference>
<dbReference type="InterPro" id="IPR052985">
    <property type="entry name" value="CoA-trans_III_biosynth/detox"/>
</dbReference>
<reference evidence="2" key="2">
    <citation type="submission" date="2025-08" db="UniProtKB">
        <authorList>
            <consortium name="RefSeq"/>
        </authorList>
    </citation>
    <scope>IDENTIFICATION</scope>
</reference>
<dbReference type="PANTHER" id="PTHR48229:SF2">
    <property type="entry name" value="CAIB_BAIF FAMILY PROTEIN"/>
    <property type="match status" value="1"/>
</dbReference>
<comment type="similarity">
    <text evidence="1">Belongs to the CoA-transferase III family.</text>
</comment>
<evidence type="ECO:0000256" key="1">
    <source>
        <dbReference type="ARBA" id="ARBA00008383"/>
    </source>
</evidence>
<gene>
    <name evidence="2" type="ORF">An05g02530</name>
</gene>
<proteinExistence type="inferred from homology"/>
<organism evidence="2">
    <name type="scientific">Aspergillus niger</name>
    <dbReference type="NCBI Taxonomy" id="5061"/>
    <lineage>
        <taxon>Eukaryota</taxon>
        <taxon>Fungi</taxon>
        <taxon>Dikarya</taxon>
        <taxon>Ascomycota</taxon>
        <taxon>Pezizomycotina</taxon>
        <taxon>Eurotiomycetes</taxon>
        <taxon>Eurotiomycetidae</taxon>
        <taxon>Eurotiales</taxon>
        <taxon>Aspergillaceae</taxon>
        <taxon>Aspergillus</taxon>
        <taxon>Aspergillus subgen. Circumdati</taxon>
    </lineage>
</organism>
<dbReference type="KEGG" id="ang:An05g02530"/>
<dbReference type="PANTHER" id="PTHR48229">
    <property type="entry name" value="CAIB/BAIF FAMILY ENZYME (AFU_ORTHOLOGUE AFUA_1G05360)-RELATED"/>
    <property type="match status" value="1"/>
</dbReference>
<protein>
    <submittedName>
        <fullName evidence="2">Uncharacterized protein</fullName>
    </submittedName>
</protein>
<dbReference type="VEuPathDB" id="FungiDB:An05g02530"/>
<accession>A0AAJ8BWW6</accession>
<dbReference type="RefSeq" id="XP_059603750.1">
    <property type="nucleotide sequence ID" value="XM_059747977.1"/>
</dbReference>
<dbReference type="GeneID" id="4980990"/>
<dbReference type="Gene3D" id="3.40.50.10540">
    <property type="entry name" value="Crotonobetainyl-coa:carnitine coa-transferase, domain 1"/>
    <property type="match status" value="1"/>
</dbReference>
<reference evidence="2" key="1">
    <citation type="submission" date="2025-02" db="EMBL/GenBank/DDBJ databases">
        <authorList>
            <consortium name="NCBI Genome Project"/>
        </authorList>
    </citation>
    <scope>NUCLEOTIDE SEQUENCE</scope>
</reference>
<dbReference type="InterPro" id="IPR023606">
    <property type="entry name" value="CoA-Trfase_III_dom_1_sf"/>
</dbReference>
<name>A0AAJ8BWW6_ASPNG</name>
<sequence length="719" mass="79549">MSLEEYSIPSEAAELLRKGILENPLLASNIPSNGRALAAFVKYVGGEKPSLPVNWRFAESISALKGLEALWLNAMLKSKYDHEPVNIEINTDHATLFVMSALLVDIVNEKGTTLDASSTPIQRLMKIFPTRGEDLGQGTLHRAALTSIYKTKDARFYHVHGSMNANPSLTALSLPLEYNATSMSDAVDLIQERVLEFDSQELDVLMNGKFRQAGTICYTADEFKNTEHGKQNAHAGLYELQHLPNKAQKPVWWNSTPQTGVSRPLAGLKVLDLTRVIAGPSISRGLAEYGASIMRVTGPGVLDIYAIHADLNWGKWNCSIDLKTEQGKEELRLLIREADVILDGYRPGVLEKLGFGRDAVLELVKDRPFGLIYVRENCYGWHGPWQGRSGWQQISDAVCGVSYQYGRATGHDEPVTPIFPNSDYCTGVAGLCGIFDALIKRAESGGSIYVDTALNYYSQWLVNSVGEYPADVWEDVWQRHNRLSFRHYDNMPVMIPAVVKSLFENSGAQLFQPQFFEIRYSAAVDRHFKAVRPILTFPGKEVSLQFNAAKGDLIQGLRQYASEPSYFGRSERVDPPEYLGNGPFSDGKSPTICNIAQADYIHDTIQERQSLFVSSIRASKHPLEEAGGRGQPGINPNCPISNGLINLVLSCGAHTLPTLDLLAEGDIKTLHPKTDAVKDFIEQKDMLMRQLSGTPTTNPGTNTPRLARSQHFALRGNLG</sequence>
<dbReference type="Pfam" id="PF02515">
    <property type="entry name" value="CoA_transf_3"/>
    <property type="match status" value="1"/>
</dbReference>